<dbReference type="SMART" id="SM00838">
    <property type="entry name" value="EFG_C"/>
    <property type="match status" value="1"/>
</dbReference>
<dbReference type="Pfam" id="PF00009">
    <property type="entry name" value="GTP_EFTU"/>
    <property type="match status" value="1"/>
</dbReference>
<dbReference type="CDD" id="cd03710">
    <property type="entry name" value="BipA_TypA_C"/>
    <property type="match status" value="1"/>
</dbReference>
<evidence type="ECO:0000259" key="5">
    <source>
        <dbReference type="PROSITE" id="PS51722"/>
    </source>
</evidence>
<dbReference type="AlphaFoldDB" id="A0A939D7G3"/>
<gene>
    <name evidence="6" type="primary">typA</name>
    <name evidence="4" type="synonym">bipA</name>
    <name evidence="6" type="ORF">JYB65_06010</name>
</gene>
<dbReference type="CDD" id="cd03691">
    <property type="entry name" value="BipA_TypA_II"/>
    <property type="match status" value="1"/>
</dbReference>
<dbReference type="GO" id="GO:0003924">
    <property type="term" value="F:GTPase activity"/>
    <property type="evidence" value="ECO:0007669"/>
    <property type="project" value="UniProtKB-UniRule"/>
</dbReference>
<dbReference type="SUPFAM" id="SSF54980">
    <property type="entry name" value="EF-G C-terminal domain-like"/>
    <property type="match status" value="2"/>
</dbReference>
<dbReference type="InterPro" id="IPR047041">
    <property type="entry name" value="BipA_GTP-bd_dom"/>
</dbReference>
<dbReference type="SUPFAM" id="SSF50447">
    <property type="entry name" value="Translation proteins"/>
    <property type="match status" value="1"/>
</dbReference>
<comment type="function">
    <text evidence="4">A 50S ribosomal subunit assembly protein with GTPase activity, required for 50S subunit assembly at low temperatures, may also play a role in translation. Binds GTP and analogs. Binds the 70S ribosome between the 30S and 50S subunits, in a similar position as ribosome-bound EF-G; it contacts a number of ribosomal proteins, both rRNAs and the A-site tRNA.</text>
</comment>
<keyword evidence="2 4" id="KW-0342">GTP-binding</keyword>
<dbReference type="Proteomes" id="UP000664545">
    <property type="component" value="Unassembled WGS sequence"/>
</dbReference>
<keyword evidence="1 4" id="KW-0547">Nucleotide-binding</keyword>
<dbReference type="CDD" id="cd16263">
    <property type="entry name" value="BipA_III"/>
    <property type="match status" value="1"/>
</dbReference>
<evidence type="ECO:0000256" key="1">
    <source>
        <dbReference type="ARBA" id="ARBA00022741"/>
    </source>
</evidence>
<dbReference type="CDD" id="cd01891">
    <property type="entry name" value="TypA_BipA"/>
    <property type="match status" value="1"/>
</dbReference>
<dbReference type="InterPro" id="IPR000795">
    <property type="entry name" value="T_Tr_GTP-bd_dom"/>
</dbReference>
<keyword evidence="4" id="KW-0690">Ribosome biogenesis</keyword>
<dbReference type="SUPFAM" id="SSF52540">
    <property type="entry name" value="P-loop containing nucleoside triphosphate hydrolases"/>
    <property type="match status" value="1"/>
</dbReference>
<dbReference type="FunFam" id="2.40.30.10:FF:000016">
    <property type="entry name" value="GTP-binding protein TypA"/>
    <property type="match status" value="1"/>
</dbReference>
<evidence type="ECO:0000256" key="4">
    <source>
        <dbReference type="HAMAP-Rule" id="MF_00849"/>
    </source>
</evidence>
<dbReference type="EMBL" id="JAFJZZ010000001">
    <property type="protein sequence ID" value="MBN7772914.1"/>
    <property type="molecule type" value="Genomic_DNA"/>
</dbReference>
<dbReference type="InterPro" id="IPR004161">
    <property type="entry name" value="EFTu-like_2"/>
</dbReference>
<dbReference type="PANTHER" id="PTHR42908">
    <property type="entry name" value="TRANSLATION ELONGATION FACTOR-RELATED"/>
    <property type="match status" value="1"/>
</dbReference>
<organism evidence="6 7">
    <name type="scientific">Clostridium aminobutyricum</name>
    <dbReference type="NCBI Taxonomy" id="33953"/>
    <lineage>
        <taxon>Bacteria</taxon>
        <taxon>Bacillati</taxon>
        <taxon>Bacillota</taxon>
        <taxon>Clostridia</taxon>
        <taxon>Eubacteriales</taxon>
        <taxon>Clostridiaceae</taxon>
        <taxon>Clostridium</taxon>
    </lineage>
</organism>
<dbReference type="EC" id="3.6.5.-" evidence="4"/>
<keyword evidence="4" id="KW-0820">tRNA-binding</keyword>
<dbReference type="Pfam" id="PF00679">
    <property type="entry name" value="EFG_C"/>
    <property type="match status" value="1"/>
</dbReference>
<feature type="binding site" evidence="4">
    <location>
        <begin position="17"/>
        <end position="22"/>
    </location>
    <ligand>
        <name>GTP</name>
        <dbReference type="ChEBI" id="CHEBI:37565"/>
    </ligand>
</feature>
<dbReference type="GO" id="GO:0000049">
    <property type="term" value="F:tRNA binding"/>
    <property type="evidence" value="ECO:0007669"/>
    <property type="project" value="UniProtKB-KW"/>
</dbReference>
<keyword evidence="4" id="KW-0963">Cytoplasm</keyword>
<keyword evidence="7" id="KW-1185">Reference proteome</keyword>
<keyword evidence="4" id="KW-0699">rRNA-binding</keyword>
<dbReference type="GO" id="GO:0019843">
    <property type="term" value="F:rRNA binding"/>
    <property type="evidence" value="ECO:0007669"/>
    <property type="project" value="UniProtKB-KW"/>
</dbReference>
<evidence type="ECO:0000256" key="2">
    <source>
        <dbReference type="ARBA" id="ARBA00023134"/>
    </source>
</evidence>
<dbReference type="InterPro" id="IPR000640">
    <property type="entry name" value="EFG_V-like"/>
</dbReference>
<feature type="domain" description="Tr-type G" evidence="5">
    <location>
        <begin position="5"/>
        <end position="223"/>
    </location>
</feature>
<evidence type="ECO:0000256" key="3">
    <source>
        <dbReference type="ARBA" id="ARBA00048548"/>
    </source>
</evidence>
<keyword evidence="4" id="KW-0694">RNA-binding</keyword>
<dbReference type="InterPro" id="IPR047043">
    <property type="entry name" value="BipA_III"/>
</dbReference>
<dbReference type="PRINTS" id="PR00315">
    <property type="entry name" value="ELONGATNFCT"/>
</dbReference>
<dbReference type="Pfam" id="PF03144">
    <property type="entry name" value="GTP_EFTU_D2"/>
    <property type="match status" value="1"/>
</dbReference>
<comment type="caution">
    <text evidence="6">The sequence shown here is derived from an EMBL/GenBank/DDBJ whole genome shotgun (WGS) entry which is preliminary data.</text>
</comment>
<dbReference type="InterPro" id="IPR009000">
    <property type="entry name" value="Transl_B-barrel_sf"/>
</dbReference>
<dbReference type="InterPro" id="IPR005225">
    <property type="entry name" value="Small_GTP-bd"/>
</dbReference>
<feature type="binding site" evidence="4">
    <location>
        <begin position="130"/>
        <end position="133"/>
    </location>
    <ligand>
        <name>GTP</name>
        <dbReference type="ChEBI" id="CHEBI:37565"/>
    </ligand>
</feature>
<dbReference type="Gene3D" id="3.40.50.300">
    <property type="entry name" value="P-loop containing nucleotide triphosphate hydrolases"/>
    <property type="match status" value="1"/>
</dbReference>
<dbReference type="InterPro" id="IPR027417">
    <property type="entry name" value="P-loop_NTPase"/>
</dbReference>
<dbReference type="FunFam" id="2.40.50.250:FF:000001">
    <property type="entry name" value="GTP-binding protein TypA"/>
    <property type="match status" value="1"/>
</dbReference>
<evidence type="ECO:0000313" key="7">
    <source>
        <dbReference type="Proteomes" id="UP000664545"/>
    </source>
</evidence>
<dbReference type="InterPro" id="IPR006298">
    <property type="entry name" value="BipA"/>
</dbReference>
<dbReference type="InterPro" id="IPR047042">
    <property type="entry name" value="BipA_II"/>
</dbReference>
<comment type="catalytic activity">
    <reaction evidence="3 4">
        <text>GTP + H2O = GDP + phosphate + H(+)</text>
        <dbReference type="Rhea" id="RHEA:19669"/>
        <dbReference type="ChEBI" id="CHEBI:15377"/>
        <dbReference type="ChEBI" id="CHEBI:15378"/>
        <dbReference type="ChEBI" id="CHEBI:37565"/>
        <dbReference type="ChEBI" id="CHEBI:43474"/>
        <dbReference type="ChEBI" id="CHEBI:58189"/>
    </reaction>
</comment>
<dbReference type="InterPro" id="IPR035647">
    <property type="entry name" value="EFG_III/V"/>
</dbReference>
<dbReference type="GO" id="GO:0009409">
    <property type="term" value="P:response to cold"/>
    <property type="evidence" value="ECO:0007669"/>
    <property type="project" value="UniProtKB-ARBA"/>
</dbReference>
<reference evidence="6" key="1">
    <citation type="submission" date="2021-02" db="EMBL/GenBank/DDBJ databases">
        <title>Abyssanaerobacter marinus gen.nov., sp., nov, anaerobic bacterium isolated from the Onnuri vent field of Indian Ocean and suggestion of Mogibacteriaceae fam. nov., and proposal of reclassification of ambiguous this family's genus member.</title>
        <authorList>
            <person name="Kim Y.J."/>
            <person name="Yang J.-A."/>
        </authorList>
    </citation>
    <scope>NUCLEOTIDE SEQUENCE</scope>
    <source>
        <strain evidence="6">DSM 2634</strain>
    </source>
</reference>
<protein>
    <recommendedName>
        <fullName evidence="4">Large ribosomal subunit assembly factor BipA</fullName>
        <ecNumber evidence="4">3.6.5.-</ecNumber>
    </recommendedName>
    <alternativeName>
        <fullName evidence="4">GTP-binding protein BipA</fullName>
    </alternativeName>
</protein>
<dbReference type="Gene3D" id="2.40.50.250">
    <property type="entry name" value="bipa protein"/>
    <property type="match status" value="1"/>
</dbReference>
<dbReference type="Gene3D" id="3.30.70.870">
    <property type="entry name" value="Elongation Factor G (Translational Gtpase), domain 3"/>
    <property type="match status" value="1"/>
</dbReference>
<dbReference type="FunFam" id="3.30.70.240:FF:000002">
    <property type="entry name" value="GTP-binding protein TypA"/>
    <property type="match status" value="1"/>
</dbReference>
<evidence type="ECO:0000313" key="6">
    <source>
        <dbReference type="EMBL" id="MBN7772914.1"/>
    </source>
</evidence>
<dbReference type="InterPro" id="IPR031157">
    <property type="entry name" value="G_TR_CS"/>
</dbReference>
<dbReference type="InterPro" id="IPR035651">
    <property type="entry name" value="BipA_V"/>
</dbReference>
<proteinExistence type="inferred from homology"/>
<dbReference type="Gene3D" id="2.40.30.10">
    <property type="entry name" value="Translation factors"/>
    <property type="match status" value="1"/>
</dbReference>
<comment type="subunit">
    <text evidence="4">Monomer.</text>
</comment>
<dbReference type="PROSITE" id="PS00301">
    <property type="entry name" value="G_TR_1"/>
    <property type="match status" value="1"/>
</dbReference>
<dbReference type="GO" id="GO:0005829">
    <property type="term" value="C:cytosol"/>
    <property type="evidence" value="ECO:0007669"/>
    <property type="project" value="TreeGrafter"/>
</dbReference>
<dbReference type="InterPro" id="IPR048876">
    <property type="entry name" value="BipA_C"/>
</dbReference>
<dbReference type="PANTHER" id="PTHR42908:SF8">
    <property type="entry name" value="TR-TYPE G DOMAIN-CONTAINING PROTEIN"/>
    <property type="match status" value="1"/>
</dbReference>
<accession>A0A939D7G3</accession>
<dbReference type="RefSeq" id="WP_206581680.1">
    <property type="nucleotide sequence ID" value="NZ_JAFJZZ010000001.1"/>
</dbReference>
<dbReference type="NCBIfam" id="TIGR01394">
    <property type="entry name" value="TypA_BipA"/>
    <property type="match status" value="1"/>
</dbReference>
<sequence>MAKKQKIINIAVIAHVDAGKSTLVDAFLNQSGVFRANEEVVDCVMDSDDIERERGITIYSKNCSVMHDDVKINIVDTPGHADFSSEVERIMKTVDTVILLVDSSEGPMPQTRFVLNKSLEKGLNPILLINKIDKKDARIDEVVDEVYELFMDLNANDKQLDFPILYGIARQGIVVYDPADVADIEVETGDQKVEKNPQGGKGKDITPLFETIIKHCEAYPDLTEEPLQLQVSTLGYDDYIGRLGIGRITKGTIKTGQAVAVAKADGSLVQRKINQVFVYRGLKRIPVEEAECGDIVVVAGIADISIGETITVSNDPQPMEMIHIEPPTLSMNFMVNKSPFAGKVGKYVTSRHIKERLEKELEVNVGLVVEETDSTDVFKVSGRGELHLSILIENMRREGYELAVSKPEVIMHRNEHGKKLEPMEEVIISVPDEYSGSVIAKLNIRKGIMKEMSGDNGYSKLVYLVPTRGLLGYRSEFINDTRGEGTMVRRFDSFDEYKGEIPQRINGVAIAQEAGIATGYALFNIQERVQMFLEPGTKVYEGMIVGMNSRNDDMVVNPCKAKKATNMRASGNDDAIKLSPPREFTLEEALEFVNDDELVEVVPDDIRLRKKVLNELERRRSGR</sequence>
<comment type="similarity">
    <text evidence="4">Belongs to the TRAFAC class translation factor GTPase superfamily. Classic translation factor GTPase family. BipA subfamily.</text>
</comment>
<dbReference type="InterPro" id="IPR042116">
    <property type="entry name" value="TypA/BipA_C"/>
</dbReference>
<keyword evidence="4" id="KW-0378">Hydrolase</keyword>
<dbReference type="GO" id="GO:1990904">
    <property type="term" value="C:ribonucleoprotein complex"/>
    <property type="evidence" value="ECO:0007669"/>
    <property type="project" value="TreeGrafter"/>
</dbReference>
<dbReference type="HAMAP" id="MF_00849">
    <property type="entry name" value="BipA"/>
    <property type="match status" value="1"/>
</dbReference>
<dbReference type="GO" id="GO:0010467">
    <property type="term" value="P:gene expression"/>
    <property type="evidence" value="ECO:0007669"/>
    <property type="project" value="UniProtKB-ARBA"/>
</dbReference>
<dbReference type="GO" id="GO:0000027">
    <property type="term" value="P:ribosomal large subunit assembly"/>
    <property type="evidence" value="ECO:0007669"/>
    <property type="project" value="UniProtKB-UniRule"/>
</dbReference>
<dbReference type="FunFam" id="3.30.70.870:FF:000003">
    <property type="entry name" value="GTP-binding protein TypA"/>
    <property type="match status" value="1"/>
</dbReference>
<dbReference type="Pfam" id="PF21018">
    <property type="entry name" value="BipA_C"/>
    <property type="match status" value="1"/>
</dbReference>
<dbReference type="GO" id="GO:0043022">
    <property type="term" value="F:ribosome binding"/>
    <property type="evidence" value="ECO:0007669"/>
    <property type="project" value="UniProtKB-UniRule"/>
</dbReference>
<dbReference type="NCBIfam" id="TIGR00231">
    <property type="entry name" value="small_GTP"/>
    <property type="match status" value="1"/>
</dbReference>
<dbReference type="GO" id="GO:0005525">
    <property type="term" value="F:GTP binding"/>
    <property type="evidence" value="ECO:0007669"/>
    <property type="project" value="UniProtKB-UniRule"/>
</dbReference>
<comment type="subcellular location">
    <subcellularLocation>
        <location evidence="4">Cytoplasm</location>
    </subcellularLocation>
    <text evidence="4">Binds to ribosomes.</text>
</comment>
<dbReference type="Gene3D" id="3.30.70.240">
    <property type="match status" value="1"/>
</dbReference>
<dbReference type="PROSITE" id="PS51722">
    <property type="entry name" value="G_TR_2"/>
    <property type="match status" value="1"/>
</dbReference>
<name>A0A939D7G3_CLOAM</name>